<dbReference type="SMART" id="SM00849">
    <property type="entry name" value="Lactamase_B"/>
    <property type="match status" value="1"/>
</dbReference>
<evidence type="ECO:0000256" key="5">
    <source>
        <dbReference type="ARBA" id="ARBA00011245"/>
    </source>
</evidence>
<reference evidence="14 15" key="1">
    <citation type="submission" date="2019-08" db="EMBL/GenBank/DDBJ databases">
        <title>Seonamhaeicola sediminis sp. nov., isolated from marine sediment.</title>
        <authorList>
            <person name="Cao W.R."/>
        </authorList>
    </citation>
    <scope>NUCLEOTIDE SEQUENCE [LARGE SCALE GENOMIC DNA]</scope>
    <source>
        <strain evidence="14 15">B011</strain>
    </source>
</reference>
<dbReference type="SUPFAM" id="SSF56281">
    <property type="entry name" value="Metallo-hydrolase/oxidoreductase"/>
    <property type="match status" value="1"/>
</dbReference>
<keyword evidence="12" id="KW-0046">Antibiotic resistance</keyword>
<comment type="cofactor">
    <cofactor evidence="2">
        <name>Zn(2+)</name>
        <dbReference type="ChEBI" id="CHEBI:29105"/>
    </cofactor>
</comment>
<keyword evidence="9" id="KW-0574">Periplasm</keyword>
<keyword evidence="11" id="KW-0862">Zinc</keyword>
<sequence length="243" mass="27328">MKRPFLFLLFTLYFGNLLLFSQNVVFKSDKLKIKELKPNVFQHISFLKTRSFGMVGCNGMIYFSKDEAIVFDTPVSNEVSDVLIHWIQETMNKKIVAVVPTHFHNDCLAGLASFHKKDIPSYANELTIKLAQRDSLEIPKKSFNSVKKIKVGKNQVIIRFFGEGHTKDNVVGYLPNEATLFGGCLVKSIGAGKGYLGDANVNEWSNTISNIKRTFPELELVIPGHGKSGDTALLDFTFELFEN</sequence>
<evidence type="ECO:0000256" key="11">
    <source>
        <dbReference type="ARBA" id="ARBA00022833"/>
    </source>
</evidence>
<comment type="similarity">
    <text evidence="4">Belongs to the metallo-beta-lactamase superfamily. Class-B beta-lactamase family.</text>
</comment>
<dbReference type="Proteomes" id="UP000323930">
    <property type="component" value="Unassembled WGS sequence"/>
</dbReference>
<protein>
    <recommendedName>
        <fullName evidence="6">beta-lactamase</fullName>
        <ecNumber evidence="6">3.5.2.6</ecNumber>
    </recommendedName>
</protein>
<dbReference type="InterPro" id="IPR001279">
    <property type="entry name" value="Metallo-B-lactamas"/>
</dbReference>
<dbReference type="OrthoDB" id="9769598at2"/>
<dbReference type="InterPro" id="IPR050855">
    <property type="entry name" value="NDM-1-like"/>
</dbReference>
<dbReference type="AlphaFoldDB" id="A0A5D0H4W7"/>
<keyword evidence="8" id="KW-0732">Signal</keyword>
<evidence type="ECO:0000256" key="10">
    <source>
        <dbReference type="ARBA" id="ARBA00022801"/>
    </source>
</evidence>
<keyword evidence="7" id="KW-0479">Metal-binding</keyword>
<keyword evidence="15" id="KW-1185">Reference proteome</keyword>
<keyword evidence="10" id="KW-0378">Hydrolase</keyword>
<dbReference type="PANTHER" id="PTHR42951:SF4">
    <property type="entry name" value="ACYL-COENZYME A THIOESTERASE MBLAC2"/>
    <property type="match status" value="1"/>
</dbReference>
<proteinExistence type="inferred from homology"/>
<dbReference type="NCBIfam" id="NF012229">
    <property type="entry name" value="bla_class_B_core"/>
    <property type="match status" value="1"/>
</dbReference>
<dbReference type="Gene3D" id="3.60.15.10">
    <property type="entry name" value="Ribonuclease Z/Hydroxyacylglutathione hydrolase-like"/>
    <property type="match status" value="1"/>
</dbReference>
<dbReference type="RefSeq" id="WP_148546020.1">
    <property type="nucleotide sequence ID" value="NZ_VSDQ01000852.1"/>
</dbReference>
<dbReference type="GO" id="GO:0017001">
    <property type="term" value="P:antibiotic catabolic process"/>
    <property type="evidence" value="ECO:0007669"/>
    <property type="project" value="UniProtKB-ARBA"/>
</dbReference>
<evidence type="ECO:0000259" key="13">
    <source>
        <dbReference type="SMART" id="SM00849"/>
    </source>
</evidence>
<dbReference type="Pfam" id="PF00753">
    <property type="entry name" value="Lactamase_B"/>
    <property type="match status" value="1"/>
</dbReference>
<evidence type="ECO:0000256" key="4">
    <source>
        <dbReference type="ARBA" id="ARBA00005250"/>
    </source>
</evidence>
<dbReference type="EMBL" id="VSDQ01000852">
    <property type="protein sequence ID" value="TYA66020.1"/>
    <property type="molecule type" value="Genomic_DNA"/>
</dbReference>
<evidence type="ECO:0000256" key="6">
    <source>
        <dbReference type="ARBA" id="ARBA00012865"/>
    </source>
</evidence>
<dbReference type="InterPro" id="IPR058199">
    <property type="entry name" value="BlaB//VIM/IMP-1"/>
</dbReference>
<comment type="subunit">
    <text evidence="5">Monomer.</text>
</comment>
<accession>A0A5D0H4W7</accession>
<name>A0A5D0H4W7_9FLAO</name>
<evidence type="ECO:0000256" key="3">
    <source>
        <dbReference type="ARBA" id="ARBA00004418"/>
    </source>
</evidence>
<dbReference type="EC" id="3.5.2.6" evidence="6"/>
<evidence type="ECO:0000256" key="2">
    <source>
        <dbReference type="ARBA" id="ARBA00001947"/>
    </source>
</evidence>
<evidence type="ECO:0000256" key="9">
    <source>
        <dbReference type="ARBA" id="ARBA00022764"/>
    </source>
</evidence>
<dbReference type="InterPro" id="IPR036866">
    <property type="entry name" value="RibonucZ/Hydroxyglut_hydro"/>
</dbReference>
<comment type="catalytic activity">
    <reaction evidence="1">
        <text>a beta-lactam + H2O = a substituted beta-amino acid</text>
        <dbReference type="Rhea" id="RHEA:20401"/>
        <dbReference type="ChEBI" id="CHEBI:15377"/>
        <dbReference type="ChEBI" id="CHEBI:35627"/>
        <dbReference type="ChEBI" id="CHEBI:140347"/>
        <dbReference type="EC" id="3.5.2.6"/>
    </reaction>
</comment>
<dbReference type="NCBIfam" id="NF033088">
    <property type="entry name" value="bla_subclass_B1"/>
    <property type="match status" value="1"/>
</dbReference>
<dbReference type="PANTHER" id="PTHR42951">
    <property type="entry name" value="METALLO-BETA-LACTAMASE DOMAIN-CONTAINING"/>
    <property type="match status" value="1"/>
</dbReference>
<comment type="caution">
    <text evidence="14">The sequence shown here is derived from an EMBL/GenBank/DDBJ whole genome shotgun (WGS) entry which is preliminary data.</text>
</comment>
<evidence type="ECO:0000256" key="1">
    <source>
        <dbReference type="ARBA" id="ARBA00001526"/>
    </source>
</evidence>
<feature type="domain" description="Metallo-beta-lactamase" evidence="13">
    <location>
        <begin position="56"/>
        <end position="225"/>
    </location>
</feature>
<evidence type="ECO:0000313" key="14">
    <source>
        <dbReference type="EMBL" id="TYA66020.1"/>
    </source>
</evidence>
<comment type="subcellular location">
    <subcellularLocation>
        <location evidence="3">Periplasm</location>
    </subcellularLocation>
</comment>
<dbReference type="CDD" id="cd16302">
    <property type="entry name" value="CcrA-like_MBL-B1"/>
    <property type="match status" value="1"/>
</dbReference>
<evidence type="ECO:0000256" key="12">
    <source>
        <dbReference type="ARBA" id="ARBA00023251"/>
    </source>
</evidence>
<evidence type="ECO:0000256" key="7">
    <source>
        <dbReference type="ARBA" id="ARBA00022723"/>
    </source>
</evidence>
<gene>
    <name evidence="14" type="primary">bla</name>
    <name evidence="14" type="ORF">FUA24_24375</name>
</gene>
<organism evidence="14 15">
    <name type="scientific">Seonamhaeicola marinus</name>
    <dbReference type="NCBI Taxonomy" id="1912246"/>
    <lineage>
        <taxon>Bacteria</taxon>
        <taxon>Pseudomonadati</taxon>
        <taxon>Bacteroidota</taxon>
        <taxon>Flavobacteriia</taxon>
        <taxon>Flavobacteriales</taxon>
        <taxon>Flavobacteriaceae</taxon>
    </lineage>
</organism>
<evidence type="ECO:0000256" key="8">
    <source>
        <dbReference type="ARBA" id="ARBA00022729"/>
    </source>
</evidence>
<evidence type="ECO:0000313" key="15">
    <source>
        <dbReference type="Proteomes" id="UP000323930"/>
    </source>
</evidence>